<reference evidence="3" key="1">
    <citation type="submission" date="2021-10" db="EMBL/GenBank/DDBJ databases">
        <title>Tropical sea cucumber genome reveals ecological adaptation and Cuvierian tubules defense mechanism.</title>
        <authorList>
            <person name="Chen T."/>
        </authorList>
    </citation>
    <scope>NUCLEOTIDE SEQUENCE</scope>
    <source>
        <strain evidence="3">Nanhai2018</strain>
        <tissue evidence="3">Muscle</tissue>
    </source>
</reference>
<gene>
    <name evidence="3" type="ORF">HOLleu_03053</name>
</gene>
<accession>A0A9Q1CT74</accession>
<evidence type="ECO:0000259" key="2">
    <source>
        <dbReference type="Pfam" id="PF20499"/>
    </source>
</evidence>
<feature type="domain" description="DUF6729" evidence="2">
    <location>
        <begin position="1"/>
        <end position="125"/>
    </location>
</feature>
<evidence type="ECO:0000313" key="3">
    <source>
        <dbReference type="EMBL" id="KAJ8050029.1"/>
    </source>
</evidence>
<feature type="region of interest" description="Disordered" evidence="1">
    <location>
        <begin position="557"/>
        <end position="579"/>
    </location>
</feature>
<organism evidence="3 4">
    <name type="scientific">Holothuria leucospilota</name>
    <name type="common">Black long sea cucumber</name>
    <name type="synonym">Mertensiothuria leucospilota</name>
    <dbReference type="NCBI Taxonomy" id="206669"/>
    <lineage>
        <taxon>Eukaryota</taxon>
        <taxon>Metazoa</taxon>
        <taxon>Echinodermata</taxon>
        <taxon>Eleutherozoa</taxon>
        <taxon>Echinozoa</taxon>
        <taxon>Holothuroidea</taxon>
        <taxon>Aspidochirotacea</taxon>
        <taxon>Aspidochirotida</taxon>
        <taxon>Holothuriidae</taxon>
        <taxon>Holothuria</taxon>
    </lineage>
</organism>
<dbReference type="Pfam" id="PF20499">
    <property type="entry name" value="DUF6729"/>
    <property type="match status" value="1"/>
</dbReference>
<dbReference type="EMBL" id="JAIZAY010000001">
    <property type="protein sequence ID" value="KAJ8050029.1"/>
    <property type="molecule type" value="Genomic_DNA"/>
</dbReference>
<feature type="compositionally biased region" description="Basic and acidic residues" evidence="1">
    <location>
        <begin position="557"/>
        <end position="570"/>
    </location>
</feature>
<proteinExistence type="predicted"/>
<keyword evidence="4" id="KW-1185">Reference proteome</keyword>
<dbReference type="PANTHER" id="PTHR24401">
    <property type="entry name" value="SI:CH211-243P7.3-RELATED"/>
    <property type="match status" value="1"/>
</dbReference>
<evidence type="ECO:0000256" key="1">
    <source>
        <dbReference type="SAM" id="MobiDB-lite"/>
    </source>
</evidence>
<dbReference type="Proteomes" id="UP001152320">
    <property type="component" value="Chromosome 1"/>
</dbReference>
<protein>
    <recommendedName>
        <fullName evidence="2">DUF6729 domain-containing protein</fullName>
    </recommendedName>
</protein>
<dbReference type="AlphaFoldDB" id="A0A9Q1CT74"/>
<feature type="compositionally biased region" description="Polar residues" evidence="1">
    <location>
        <begin position="656"/>
        <end position="667"/>
    </location>
</feature>
<dbReference type="PANTHER" id="PTHR24401:SF29">
    <property type="entry name" value="SI:CH211-243P7.3-RELATED"/>
    <property type="match status" value="1"/>
</dbReference>
<sequence>MATEYLECNKSRAMWLSNCFTMSFTKHYHLHILNTLRYSCDLRVVRLMRERTLGNSSTKIQKQIQEQHNEAHLLKVLQFLQAREPFHLQAKKGMLALEAPENAIPQVIPVPTSRWFLAVYARDAMSRLDESKAKITSVFGSILKLDSTKKVTRKLAGKASGTASWATNVGNEYGQVLMSVLTDSEGDGLKDMAVGLVRRYRECGVPPPNVLYVNRGCCSQGLSQLKQMFEEWDHLLVRLDIWHFMRRFAAGCTSESHALYPTFMSHLSSCIFEWDMEDVSQLREAKLLELKGKGIWQLREDDVNQHITKKELQQHCRRRTRGVNVTVDELQKLLALFSSDKGKDTMGIPLLDPETSQQIWHEQIKHVTCIQDLEGSVQLYTRTGTLEKGGKQLPVYRCARGSTSLESFHLHINRFIPGTTANDMHYQAYLIEGIVRWNEDRALASVESAAPRPITYDSSLHHEVNRLHSLVYGSNYDRFYHDPGRYTGEKIGVEYLYNQTGKQWASAEFDPDEPDGLAEEIFDDEGFVDFTCEEDPTVAIPILNPLEVIHSLPEQEEHSLEVGAHQKRDLPSTSSSTDAVGPAGLLGWTEIQNLAEALFKLRNATVLTELQVDSVIHYWDKLPEGFRQSRVLYPSRFRKDSDHTGRFMRKKPGHKQTVSVDTVSLRR</sequence>
<dbReference type="OrthoDB" id="10072098at2759"/>
<dbReference type="InterPro" id="IPR046616">
    <property type="entry name" value="DUF6729"/>
</dbReference>
<name>A0A9Q1CT74_HOLLE</name>
<feature type="region of interest" description="Disordered" evidence="1">
    <location>
        <begin position="642"/>
        <end position="667"/>
    </location>
</feature>
<evidence type="ECO:0000313" key="4">
    <source>
        <dbReference type="Proteomes" id="UP001152320"/>
    </source>
</evidence>
<comment type="caution">
    <text evidence="3">The sequence shown here is derived from an EMBL/GenBank/DDBJ whole genome shotgun (WGS) entry which is preliminary data.</text>
</comment>